<dbReference type="InterPro" id="IPR015943">
    <property type="entry name" value="WD40/YVTN_repeat-like_dom_sf"/>
</dbReference>
<proteinExistence type="predicted"/>
<dbReference type="InterPro" id="IPR011110">
    <property type="entry name" value="Reg_prop"/>
</dbReference>
<accession>A0A6M1SZA0</accession>
<comment type="caution">
    <text evidence="1">The sequence shown here is derived from an EMBL/GenBank/DDBJ whole genome shotgun (WGS) entry which is preliminary data.</text>
</comment>
<sequence length="304" mass="34647">MRYLLLYTLLLTPALGFSQIYVLNDDNQILDKQTITSVAIFNNKIWLATHGGLIKLNKALTEHQIVDDTYILPGQQIFDLTIHSNKLWLVGNTGFANFDGTKWEKETPKEFTFLPRKMVFDSTGTLWIAGNRGFETTLLIAWQDQVLQQHDNKSGLFIDIVSGLTTDQTGNIWLSTYRGLNKYNGNQWHLYDKSTGLPSNHITGVVIGPKGMVWIGTKRNGISIFKNEEWHHRIGPNLPQILNFSKQGELIVARSKKEFSIFENGTWALYQPKLSKQQIITAITIDKTNFYIGTNKGLLVYPRE</sequence>
<gene>
    <name evidence="1" type="ORF">G3569_12735</name>
</gene>
<protein>
    <submittedName>
        <fullName evidence="1">Uncharacterized protein</fullName>
    </submittedName>
</protein>
<dbReference type="EMBL" id="JAALLS010000017">
    <property type="protein sequence ID" value="NGP89218.1"/>
    <property type="molecule type" value="Genomic_DNA"/>
</dbReference>
<evidence type="ECO:0000313" key="2">
    <source>
        <dbReference type="Proteomes" id="UP000479132"/>
    </source>
</evidence>
<dbReference type="Pfam" id="PF07494">
    <property type="entry name" value="Reg_prop"/>
    <property type="match status" value="1"/>
</dbReference>
<dbReference type="SUPFAM" id="SSF63829">
    <property type="entry name" value="Calcium-dependent phosphotriesterase"/>
    <property type="match status" value="1"/>
</dbReference>
<dbReference type="Proteomes" id="UP000479132">
    <property type="component" value="Unassembled WGS sequence"/>
</dbReference>
<dbReference type="AlphaFoldDB" id="A0A6M1SZA0"/>
<reference evidence="1 2" key="1">
    <citation type="submission" date="2020-02" db="EMBL/GenBank/DDBJ databases">
        <title>Aliifodinibius halophilus 2W32, complete genome.</title>
        <authorList>
            <person name="Li Y."/>
            <person name="Wu S."/>
        </authorList>
    </citation>
    <scope>NUCLEOTIDE SEQUENCE [LARGE SCALE GENOMIC DNA]</scope>
    <source>
        <strain evidence="1 2">2W32</strain>
    </source>
</reference>
<keyword evidence="2" id="KW-1185">Reference proteome</keyword>
<name>A0A6M1SZA0_9BACT</name>
<evidence type="ECO:0000313" key="1">
    <source>
        <dbReference type="EMBL" id="NGP89218.1"/>
    </source>
</evidence>
<dbReference type="Gene3D" id="2.130.10.10">
    <property type="entry name" value="YVTN repeat-like/Quinoprotein amine dehydrogenase"/>
    <property type="match status" value="2"/>
</dbReference>
<organism evidence="1 2">
    <name type="scientific">Fodinibius halophilus</name>
    <dbReference type="NCBI Taxonomy" id="1736908"/>
    <lineage>
        <taxon>Bacteria</taxon>
        <taxon>Pseudomonadati</taxon>
        <taxon>Balneolota</taxon>
        <taxon>Balneolia</taxon>
        <taxon>Balneolales</taxon>
        <taxon>Balneolaceae</taxon>
        <taxon>Fodinibius</taxon>
    </lineage>
</organism>
<dbReference type="RefSeq" id="WP_165269729.1">
    <property type="nucleotide sequence ID" value="NZ_JAALLS010000017.1"/>
</dbReference>